<dbReference type="GO" id="GO:0006419">
    <property type="term" value="P:alanyl-tRNA aminoacylation"/>
    <property type="evidence" value="ECO:0007669"/>
    <property type="project" value="InterPro"/>
</dbReference>
<dbReference type="EMBL" id="CP024087">
    <property type="protein sequence ID" value="AYF28081.1"/>
    <property type="molecule type" value="Genomic_DNA"/>
</dbReference>
<evidence type="ECO:0000313" key="12">
    <source>
        <dbReference type="Proteomes" id="UP000267804"/>
    </source>
</evidence>
<dbReference type="AlphaFoldDB" id="A0A386WIW2"/>
<keyword evidence="5" id="KW-0547">Nucleotide-binding</keyword>
<evidence type="ECO:0000256" key="2">
    <source>
        <dbReference type="ARBA" id="ARBA00013168"/>
    </source>
</evidence>
<dbReference type="Pfam" id="PF01411">
    <property type="entry name" value="tRNA-synt_2c"/>
    <property type="match status" value="1"/>
</dbReference>
<dbReference type="RefSeq" id="WP_120570279.1">
    <property type="nucleotide sequence ID" value="NZ_CP024087.1"/>
</dbReference>
<gene>
    <name evidence="11" type="ORF">CSH63_11615</name>
</gene>
<comment type="similarity">
    <text evidence="1">Belongs to the class-II aminoacyl-tRNA synthetase family.</text>
</comment>
<sequence>MTPDEIIRTFLDHYHRHGHQDAPESSLIPPSGDPVLFTTSGMHPLTPYLLGRPHPGGRRLANVQRCLRTTDLDEVGDDTHLTVFQMLGSWSLGDYDIATSLRWGFELLTGGFGIPVERLHATVFGGGNGEGPDDTARDTWSGLGVPVEALGEDNWWSNGPTGPCGPDSEIFVWTGDGPPTGTPSTDARWVEVWNHVQMRYHRHPDGRLTPLPVSSIDTGMGLERLEMVLRGDRSVFTGDGLRRWVDAVGERWDLHGEDLRVVSDHLRSAVVVLGDGVRPGNTGRGYVLRRLLRRALTVLWRDDPARTLDDLPPELYADTLRRFRRPVDPGTPGAQPVDVGSLHATLVDEERRFRGLLRRGRPLVDRVRARGPLTERDYHWLHDTHGLPRDLVDGLLAEAS</sequence>
<dbReference type="Proteomes" id="UP000267804">
    <property type="component" value="Chromosome"/>
</dbReference>
<evidence type="ECO:0000256" key="5">
    <source>
        <dbReference type="ARBA" id="ARBA00022741"/>
    </source>
</evidence>
<evidence type="ECO:0000256" key="6">
    <source>
        <dbReference type="ARBA" id="ARBA00022840"/>
    </source>
</evidence>
<dbReference type="InterPro" id="IPR050058">
    <property type="entry name" value="Ala-tRNA_ligase"/>
</dbReference>
<dbReference type="FunFam" id="3.30.930.10:FF:000180">
    <property type="entry name" value="Alanyl tRNA synthetase"/>
    <property type="match status" value="1"/>
</dbReference>
<reference evidence="11 12" key="1">
    <citation type="submission" date="2017-10" db="EMBL/GenBank/DDBJ databases">
        <title>Integration of genomic and chemical information greatly accelerates assignment of the full stereostructure of myelolactone, a potent inhibitor of myeloma from a marine-derived Micromonospora.</title>
        <authorList>
            <person name="Kim M.C."/>
            <person name="Machado H."/>
            <person name="Jensen P.R."/>
            <person name="Fenical W."/>
        </authorList>
    </citation>
    <scope>NUCLEOTIDE SEQUENCE [LARGE SCALE GENOMIC DNA]</scope>
    <source>
        <strain evidence="11 12">CNY-010</strain>
    </source>
</reference>
<evidence type="ECO:0000256" key="7">
    <source>
        <dbReference type="ARBA" id="ARBA00022884"/>
    </source>
</evidence>
<organism evidence="11 12">
    <name type="scientific">Micromonospora tulbaghiae</name>
    <dbReference type="NCBI Taxonomy" id="479978"/>
    <lineage>
        <taxon>Bacteria</taxon>
        <taxon>Bacillati</taxon>
        <taxon>Actinomycetota</taxon>
        <taxon>Actinomycetes</taxon>
        <taxon>Micromonosporales</taxon>
        <taxon>Micromonosporaceae</taxon>
        <taxon>Micromonospora</taxon>
    </lineage>
</organism>
<dbReference type="PROSITE" id="PS50860">
    <property type="entry name" value="AA_TRNA_LIGASE_II_ALA"/>
    <property type="match status" value="1"/>
</dbReference>
<dbReference type="InterPro" id="IPR002318">
    <property type="entry name" value="Ala-tRNA-lgiase_IIc"/>
</dbReference>
<evidence type="ECO:0000256" key="4">
    <source>
        <dbReference type="ARBA" id="ARBA00022598"/>
    </source>
</evidence>
<dbReference type="KEGG" id="mtua:CSH63_11615"/>
<evidence type="ECO:0000256" key="3">
    <source>
        <dbReference type="ARBA" id="ARBA00022555"/>
    </source>
</evidence>
<dbReference type="SUPFAM" id="SSF55681">
    <property type="entry name" value="Class II aaRS and biotin synthetases"/>
    <property type="match status" value="1"/>
</dbReference>
<keyword evidence="3" id="KW-0820">tRNA-binding</keyword>
<dbReference type="GO" id="GO:0005524">
    <property type="term" value="F:ATP binding"/>
    <property type="evidence" value="ECO:0007669"/>
    <property type="project" value="UniProtKB-KW"/>
</dbReference>
<accession>A0A386WIW2</accession>
<dbReference type="EC" id="6.1.1.7" evidence="2"/>
<dbReference type="PANTHER" id="PTHR11777">
    <property type="entry name" value="ALANYL-TRNA SYNTHETASE"/>
    <property type="match status" value="1"/>
</dbReference>
<dbReference type="InterPro" id="IPR018165">
    <property type="entry name" value="Ala-tRNA-synth_IIc_core"/>
</dbReference>
<feature type="domain" description="Alanyl-transfer RNA synthetases family profile" evidence="10">
    <location>
        <begin position="1"/>
        <end position="400"/>
    </location>
</feature>
<dbReference type="GO" id="GO:0004813">
    <property type="term" value="F:alanine-tRNA ligase activity"/>
    <property type="evidence" value="ECO:0007669"/>
    <property type="project" value="UniProtKB-EC"/>
</dbReference>
<evidence type="ECO:0000259" key="10">
    <source>
        <dbReference type="PROSITE" id="PS50860"/>
    </source>
</evidence>
<name>A0A386WIW2_9ACTN</name>
<evidence type="ECO:0000256" key="8">
    <source>
        <dbReference type="ARBA" id="ARBA00022917"/>
    </source>
</evidence>
<protein>
    <recommendedName>
        <fullName evidence="2">alanine--tRNA ligase</fullName>
        <ecNumber evidence="2">6.1.1.7</ecNumber>
    </recommendedName>
</protein>
<keyword evidence="7" id="KW-0694">RNA-binding</keyword>
<dbReference type="PRINTS" id="PR00980">
    <property type="entry name" value="TRNASYNTHALA"/>
</dbReference>
<dbReference type="InterPro" id="IPR018164">
    <property type="entry name" value="Ala-tRNA-synth_IIc_N"/>
</dbReference>
<keyword evidence="4" id="KW-0436">Ligase</keyword>
<evidence type="ECO:0000256" key="9">
    <source>
        <dbReference type="ARBA" id="ARBA00023146"/>
    </source>
</evidence>
<keyword evidence="6" id="KW-0067">ATP-binding</keyword>
<dbReference type="Gene3D" id="3.30.930.10">
    <property type="entry name" value="Bira Bifunctional Protein, Domain 2"/>
    <property type="match status" value="1"/>
</dbReference>
<dbReference type="InterPro" id="IPR045864">
    <property type="entry name" value="aa-tRNA-synth_II/BPL/LPL"/>
</dbReference>
<dbReference type="GO" id="GO:0005829">
    <property type="term" value="C:cytosol"/>
    <property type="evidence" value="ECO:0007669"/>
    <property type="project" value="TreeGrafter"/>
</dbReference>
<dbReference type="GO" id="GO:0000049">
    <property type="term" value="F:tRNA binding"/>
    <property type="evidence" value="ECO:0007669"/>
    <property type="project" value="UniProtKB-KW"/>
</dbReference>
<keyword evidence="9" id="KW-0030">Aminoacyl-tRNA synthetase</keyword>
<keyword evidence="8" id="KW-0648">Protein biosynthesis</keyword>
<proteinExistence type="inferred from homology"/>
<dbReference type="CDD" id="cd00673">
    <property type="entry name" value="AlaRS_core"/>
    <property type="match status" value="1"/>
</dbReference>
<dbReference type="InterPro" id="IPR018162">
    <property type="entry name" value="Ala-tRNA-ligase_IIc_anticod-bd"/>
</dbReference>
<dbReference type="GO" id="GO:0002161">
    <property type="term" value="F:aminoacyl-tRNA deacylase activity"/>
    <property type="evidence" value="ECO:0007669"/>
    <property type="project" value="TreeGrafter"/>
</dbReference>
<evidence type="ECO:0000313" key="11">
    <source>
        <dbReference type="EMBL" id="AYF28081.1"/>
    </source>
</evidence>
<dbReference type="SUPFAM" id="SSF101353">
    <property type="entry name" value="Putative anticodon-binding domain of alanyl-tRNA synthetase (AlaRS)"/>
    <property type="match status" value="1"/>
</dbReference>
<evidence type="ECO:0000256" key="1">
    <source>
        <dbReference type="ARBA" id="ARBA00008226"/>
    </source>
</evidence>
<dbReference type="PANTHER" id="PTHR11777:SF9">
    <property type="entry name" value="ALANINE--TRNA LIGASE, CYTOPLASMIC"/>
    <property type="match status" value="1"/>
</dbReference>